<keyword evidence="1" id="KW-0472">Membrane</keyword>
<keyword evidence="1" id="KW-1133">Transmembrane helix</keyword>
<sequence length="349" mass="38972">MISPIILISVPVITIISLATAYFFAPDIDPALTLLYPDIPVRRIWPMVFDENRDELSPYELRCFLSNVHRTELGHFTCNVKYPILAINSFDDVALFTKNYVGACGKSINVNPEGQFSFSWPTTYHNDKNSVHVFSFTGIREILTEGDLTEEDQIVVDWFNSWAKDNPWWTYLFVSPDDPGNSDGSPSCIKITYFTHQVYTPEPGGVGCDGLVYDTTRLRAQYPEPVMYSTADVLNQPPFTVSKEGLFPRLCLIELLKSAIPDYHIGVIHSYSTFYTTLVHPVNNLPPQDFISVHLEGAGSYKDFNPGPLSSSAGNPADSISSVFPKILIFVACATTLALCTYLGYNYIG</sequence>
<keyword evidence="1" id="KW-0812">Transmembrane</keyword>
<evidence type="ECO:0000313" key="2">
    <source>
        <dbReference type="EMBL" id="AOS85704.1"/>
    </source>
</evidence>
<dbReference type="AlphaFoldDB" id="A0A1D8D6N8"/>
<protein>
    <submittedName>
        <fullName evidence="2">ORF349</fullName>
    </submittedName>
</protein>
<accession>A0A1D8D6N8</accession>
<geneLocation type="mitochondrion" evidence="2"/>
<gene>
    <name evidence="2" type="primary">ORF349</name>
</gene>
<feature type="transmembrane region" description="Helical" evidence="1">
    <location>
        <begin position="327"/>
        <end position="348"/>
    </location>
</feature>
<name>A0A1D8D6N8_ACACA</name>
<reference evidence="2" key="1">
    <citation type="submission" date="2016-07" db="EMBL/GenBank/DDBJ databases">
        <title>genome sequence of Acanthamoeba castellani mitochondria.</title>
        <authorList>
            <person name="Greninger A.L."/>
            <person name="Jerome K."/>
            <person name="Dixon T."/>
        </authorList>
    </citation>
    <scope>NUCLEOTIDE SEQUENCE</scope>
    <source>
        <strain evidence="2">TN</strain>
    </source>
</reference>
<keyword evidence="2" id="KW-0496">Mitochondrion</keyword>
<evidence type="ECO:0000256" key="1">
    <source>
        <dbReference type="SAM" id="Phobius"/>
    </source>
</evidence>
<proteinExistence type="predicted"/>
<dbReference type="EMBL" id="KX580904">
    <property type="protein sequence ID" value="AOS85704.1"/>
    <property type="molecule type" value="Genomic_DNA"/>
</dbReference>
<feature type="transmembrane region" description="Helical" evidence="1">
    <location>
        <begin position="6"/>
        <end position="25"/>
    </location>
</feature>
<organism evidence="2">
    <name type="scientific">Acanthamoeba castellanii</name>
    <name type="common">Amoeba</name>
    <dbReference type="NCBI Taxonomy" id="5755"/>
    <lineage>
        <taxon>Eukaryota</taxon>
        <taxon>Amoebozoa</taxon>
        <taxon>Discosea</taxon>
        <taxon>Longamoebia</taxon>
        <taxon>Centramoebida</taxon>
        <taxon>Acanthamoebidae</taxon>
        <taxon>Acanthamoeba</taxon>
    </lineage>
</organism>